<evidence type="ECO:0000256" key="10">
    <source>
        <dbReference type="ARBA" id="ARBA00023002"/>
    </source>
</evidence>
<comment type="similarity">
    <text evidence="5">Belongs to the cytochrome P450 family.</text>
</comment>
<dbReference type="Gene3D" id="1.10.630.10">
    <property type="entry name" value="Cytochrome P450"/>
    <property type="match status" value="1"/>
</dbReference>
<dbReference type="PANTHER" id="PTHR24292:SF54">
    <property type="entry name" value="CYP9F3-RELATED"/>
    <property type="match status" value="1"/>
</dbReference>
<evidence type="ECO:0000256" key="13">
    <source>
        <dbReference type="ARBA" id="ARBA00023136"/>
    </source>
</evidence>
<dbReference type="STRING" id="1661398.A0A482VY82"/>
<accession>A0A482VY82</accession>
<dbReference type="Pfam" id="PF00067">
    <property type="entry name" value="p450"/>
    <property type="match status" value="1"/>
</dbReference>
<evidence type="ECO:0000256" key="2">
    <source>
        <dbReference type="ARBA" id="ARBA00003690"/>
    </source>
</evidence>
<evidence type="ECO:0000313" key="16">
    <source>
        <dbReference type="Proteomes" id="UP000292052"/>
    </source>
</evidence>
<dbReference type="GO" id="GO:0016705">
    <property type="term" value="F:oxidoreductase activity, acting on paired donors, with incorporation or reduction of molecular oxygen"/>
    <property type="evidence" value="ECO:0007669"/>
    <property type="project" value="InterPro"/>
</dbReference>
<keyword evidence="13" id="KW-0472">Membrane</keyword>
<comment type="caution">
    <text evidence="15">The sequence shown here is derived from an EMBL/GenBank/DDBJ whole genome shotgun (WGS) entry which is preliminary data.</text>
</comment>
<protein>
    <submittedName>
        <fullName evidence="15">p450 domain containing protein</fullName>
    </submittedName>
</protein>
<feature type="compositionally biased region" description="Basic and acidic residues" evidence="14">
    <location>
        <begin position="67"/>
        <end position="76"/>
    </location>
</feature>
<evidence type="ECO:0000256" key="12">
    <source>
        <dbReference type="ARBA" id="ARBA00023033"/>
    </source>
</evidence>
<dbReference type="AlphaFoldDB" id="A0A482VY82"/>
<dbReference type="EMBL" id="QDEB01049858">
    <property type="protein sequence ID" value="RZC37734.1"/>
    <property type="molecule type" value="Genomic_DNA"/>
</dbReference>
<dbReference type="GO" id="GO:0005506">
    <property type="term" value="F:iron ion binding"/>
    <property type="evidence" value="ECO:0007669"/>
    <property type="project" value="InterPro"/>
</dbReference>
<keyword evidence="11" id="KW-0408">Iron</keyword>
<feature type="non-terminal residue" evidence="15">
    <location>
        <position position="87"/>
    </location>
</feature>
<evidence type="ECO:0000256" key="14">
    <source>
        <dbReference type="SAM" id="MobiDB-lite"/>
    </source>
</evidence>
<reference evidence="15 16" key="1">
    <citation type="submission" date="2017-03" db="EMBL/GenBank/DDBJ databases">
        <title>Genome of the blue death feigning beetle - Asbolus verrucosus.</title>
        <authorList>
            <person name="Rider S.D."/>
        </authorList>
    </citation>
    <scope>NUCLEOTIDE SEQUENCE [LARGE SCALE GENOMIC DNA]</scope>
    <source>
        <strain evidence="15">Butters</strain>
        <tissue evidence="15">Head and leg muscle</tissue>
    </source>
</reference>
<gene>
    <name evidence="15" type="ORF">BDFB_015200</name>
</gene>
<dbReference type="PANTHER" id="PTHR24292">
    <property type="entry name" value="CYTOCHROME P450"/>
    <property type="match status" value="1"/>
</dbReference>
<dbReference type="Proteomes" id="UP000292052">
    <property type="component" value="Unassembled WGS sequence"/>
</dbReference>
<evidence type="ECO:0000256" key="3">
    <source>
        <dbReference type="ARBA" id="ARBA00004174"/>
    </source>
</evidence>
<keyword evidence="10" id="KW-0560">Oxidoreductase</keyword>
<dbReference type="PRINTS" id="PR00465">
    <property type="entry name" value="EP450IV"/>
</dbReference>
<dbReference type="GO" id="GO:0004497">
    <property type="term" value="F:monooxygenase activity"/>
    <property type="evidence" value="ECO:0007669"/>
    <property type="project" value="UniProtKB-KW"/>
</dbReference>
<dbReference type="GO" id="GO:0005789">
    <property type="term" value="C:endoplasmic reticulum membrane"/>
    <property type="evidence" value="ECO:0007669"/>
    <property type="project" value="UniProtKB-SubCell"/>
</dbReference>
<keyword evidence="12" id="KW-0503">Monooxygenase</keyword>
<evidence type="ECO:0000256" key="6">
    <source>
        <dbReference type="ARBA" id="ARBA00022617"/>
    </source>
</evidence>
<evidence type="ECO:0000256" key="1">
    <source>
        <dbReference type="ARBA" id="ARBA00001971"/>
    </source>
</evidence>
<comment type="function">
    <text evidence="2">May be involved in the metabolism of insect hormones and in the breakdown of synthetic insecticides.</text>
</comment>
<sequence>MKYMDMVVSETLRLWPAAVAANRVCTRPYTIEPKTPDEKPLYLKKDTVIFLPIYAIHRDAQYFPDPERFDPERFSEENSGNIRPYTY</sequence>
<evidence type="ECO:0000313" key="15">
    <source>
        <dbReference type="EMBL" id="RZC37734.1"/>
    </source>
</evidence>
<keyword evidence="8" id="KW-0256">Endoplasmic reticulum</keyword>
<keyword evidence="6" id="KW-0349">Heme</keyword>
<proteinExistence type="inferred from homology"/>
<keyword evidence="7" id="KW-0479">Metal-binding</keyword>
<evidence type="ECO:0000256" key="7">
    <source>
        <dbReference type="ARBA" id="ARBA00022723"/>
    </source>
</evidence>
<evidence type="ECO:0000256" key="4">
    <source>
        <dbReference type="ARBA" id="ARBA00004406"/>
    </source>
</evidence>
<dbReference type="GO" id="GO:0020037">
    <property type="term" value="F:heme binding"/>
    <property type="evidence" value="ECO:0007669"/>
    <property type="project" value="InterPro"/>
</dbReference>
<evidence type="ECO:0000256" key="5">
    <source>
        <dbReference type="ARBA" id="ARBA00010617"/>
    </source>
</evidence>
<keyword evidence="16" id="KW-1185">Reference proteome</keyword>
<dbReference type="InterPro" id="IPR036396">
    <property type="entry name" value="Cyt_P450_sf"/>
</dbReference>
<dbReference type="InterPro" id="IPR002403">
    <property type="entry name" value="Cyt_P450_E_grp-IV"/>
</dbReference>
<dbReference type="OrthoDB" id="2789670at2759"/>
<evidence type="ECO:0000256" key="9">
    <source>
        <dbReference type="ARBA" id="ARBA00022848"/>
    </source>
</evidence>
<evidence type="ECO:0000256" key="11">
    <source>
        <dbReference type="ARBA" id="ARBA00023004"/>
    </source>
</evidence>
<dbReference type="InterPro" id="IPR050476">
    <property type="entry name" value="Insect_CytP450_Detox"/>
</dbReference>
<comment type="cofactor">
    <cofactor evidence="1">
        <name>heme</name>
        <dbReference type="ChEBI" id="CHEBI:30413"/>
    </cofactor>
</comment>
<feature type="region of interest" description="Disordered" evidence="14">
    <location>
        <begin position="67"/>
        <end position="87"/>
    </location>
</feature>
<name>A0A482VY82_ASBVE</name>
<dbReference type="SUPFAM" id="SSF48264">
    <property type="entry name" value="Cytochrome P450"/>
    <property type="match status" value="1"/>
</dbReference>
<organism evidence="15 16">
    <name type="scientific">Asbolus verrucosus</name>
    <name type="common">Desert ironclad beetle</name>
    <dbReference type="NCBI Taxonomy" id="1661398"/>
    <lineage>
        <taxon>Eukaryota</taxon>
        <taxon>Metazoa</taxon>
        <taxon>Ecdysozoa</taxon>
        <taxon>Arthropoda</taxon>
        <taxon>Hexapoda</taxon>
        <taxon>Insecta</taxon>
        <taxon>Pterygota</taxon>
        <taxon>Neoptera</taxon>
        <taxon>Endopterygota</taxon>
        <taxon>Coleoptera</taxon>
        <taxon>Polyphaga</taxon>
        <taxon>Cucujiformia</taxon>
        <taxon>Tenebrionidae</taxon>
        <taxon>Pimeliinae</taxon>
        <taxon>Asbolus</taxon>
    </lineage>
</organism>
<dbReference type="InterPro" id="IPR001128">
    <property type="entry name" value="Cyt_P450"/>
</dbReference>
<evidence type="ECO:0000256" key="8">
    <source>
        <dbReference type="ARBA" id="ARBA00022824"/>
    </source>
</evidence>
<comment type="subcellular location">
    <subcellularLocation>
        <location evidence="4">Endoplasmic reticulum membrane</location>
        <topology evidence="4">Peripheral membrane protein</topology>
    </subcellularLocation>
    <subcellularLocation>
        <location evidence="3">Microsome membrane</location>
        <topology evidence="3">Peripheral membrane protein</topology>
    </subcellularLocation>
</comment>
<keyword evidence="9" id="KW-0492">Microsome</keyword>